<comment type="caution">
    <text evidence="1">The sequence shown here is derived from an EMBL/GenBank/DDBJ whole genome shotgun (WGS) entry which is preliminary data.</text>
</comment>
<dbReference type="OrthoDB" id="3041497at2759"/>
<proteinExistence type="predicted"/>
<name>A0A8H6TIL9_MYCCL</name>
<evidence type="ECO:0000313" key="2">
    <source>
        <dbReference type="Proteomes" id="UP000613580"/>
    </source>
</evidence>
<gene>
    <name evidence="1" type="ORF">HMN09_00304400</name>
</gene>
<dbReference type="Proteomes" id="UP000613580">
    <property type="component" value="Unassembled WGS sequence"/>
</dbReference>
<reference evidence="1" key="1">
    <citation type="submission" date="2020-05" db="EMBL/GenBank/DDBJ databases">
        <title>Mycena genomes resolve the evolution of fungal bioluminescence.</title>
        <authorList>
            <person name="Tsai I.J."/>
        </authorList>
    </citation>
    <scope>NUCLEOTIDE SEQUENCE</scope>
    <source>
        <strain evidence="1">110903Hualien_Pintung</strain>
    </source>
</reference>
<keyword evidence="2" id="KW-1185">Reference proteome</keyword>
<organism evidence="1 2">
    <name type="scientific">Mycena chlorophos</name>
    <name type="common">Agaric fungus</name>
    <name type="synonym">Agaricus chlorophos</name>
    <dbReference type="NCBI Taxonomy" id="658473"/>
    <lineage>
        <taxon>Eukaryota</taxon>
        <taxon>Fungi</taxon>
        <taxon>Dikarya</taxon>
        <taxon>Basidiomycota</taxon>
        <taxon>Agaricomycotina</taxon>
        <taxon>Agaricomycetes</taxon>
        <taxon>Agaricomycetidae</taxon>
        <taxon>Agaricales</taxon>
        <taxon>Marasmiineae</taxon>
        <taxon>Mycenaceae</taxon>
        <taxon>Mycena</taxon>
    </lineage>
</organism>
<evidence type="ECO:0000313" key="1">
    <source>
        <dbReference type="EMBL" id="KAF7319640.1"/>
    </source>
</evidence>
<protein>
    <submittedName>
        <fullName evidence="1">SCP domain-containing protein</fullName>
    </submittedName>
</protein>
<dbReference type="AlphaFoldDB" id="A0A8H6TIL9"/>
<dbReference type="EMBL" id="JACAZE010000003">
    <property type="protein sequence ID" value="KAF7319640.1"/>
    <property type="molecule type" value="Genomic_DNA"/>
</dbReference>
<accession>A0A8H6TIL9</accession>
<sequence length="186" mass="21002">MQNLNQHPVSNRQIISETLDFYLSLLHVASTIPGQPNPFEETFPLVDRSVLVTQRAIVSRRGRLSLDFTINFRNERGALVWWIRFDGLTLASLTIAASTMDLLREWSPSPTFVLCALRASLWQRPEDRNITLAPTPFTISTLGRVPAQELSLLSPTGIVVVQTVLYRCVTRRCGRVFAPGSRCNRH</sequence>